<evidence type="ECO:0000256" key="1">
    <source>
        <dbReference type="SAM" id="Phobius"/>
    </source>
</evidence>
<proteinExistence type="predicted"/>
<feature type="transmembrane region" description="Helical" evidence="1">
    <location>
        <begin position="41"/>
        <end position="59"/>
    </location>
</feature>
<dbReference type="STRING" id="187868.SAMN05192589_10875"/>
<gene>
    <name evidence="2" type="ORF">SAMN05192589_10875</name>
</gene>
<evidence type="ECO:0000313" key="2">
    <source>
        <dbReference type="EMBL" id="SDD67911.1"/>
    </source>
</evidence>
<keyword evidence="1" id="KW-0812">Transmembrane</keyword>
<feature type="transmembrane region" description="Helical" evidence="1">
    <location>
        <begin position="91"/>
        <end position="107"/>
    </location>
</feature>
<keyword evidence="1" id="KW-0472">Membrane</keyword>
<name>A0A1G6WQ20_9BURK</name>
<dbReference type="OrthoDB" id="8858882at2"/>
<evidence type="ECO:0000313" key="3">
    <source>
        <dbReference type="Proteomes" id="UP000198781"/>
    </source>
</evidence>
<accession>A0A1G6WQ20</accession>
<dbReference type="AlphaFoldDB" id="A0A1G6WQ20"/>
<dbReference type="InterPro" id="IPR021762">
    <property type="entry name" value="DUF3325"/>
</dbReference>
<feature type="transmembrane region" description="Helical" evidence="1">
    <location>
        <begin position="66"/>
        <end position="85"/>
    </location>
</feature>
<dbReference type="RefSeq" id="WP_092744337.1">
    <property type="nucleotide sequence ID" value="NZ_FMZC01000008.1"/>
</dbReference>
<protein>
    <recommendedName>
        <fullName evidence="4">DUF3325 domain-containing protein</fullName>
    </recommendedName>
</protein>
<keyword evidence="3" id="KW-1185">Reference proteome</keyword>
<keyword evidence="1" id="KW-1133">Transmembrane helix</keyword>
<reference evidence="2 3" key="1">
    <citation type="submission" date="2016-10" db="EMBL/GenBank/DDBJ databases">
        <authorList>
            <person name="de Groot N.N."/>
        </authorList>
    </citation>
    <scope>NUCLEOTIDE SEQUENCE [LARGE SCALE GENOMIC DNA]</scope>
    <source>
        <strain evidence="2 3">DSM 16619</strain>
    </source>
</reference>
<evidence type="ECO:0008006" key="4">
    <source>
        <dbReference type="Google" id="ProtNLM"/>
    </source>
</evidence>
<organism evidence="2 3">
    <name type="scientific">Paracidovorax valerianellae</name>
    <dbReference type="NCBI Taxonomy" id="187868"/>
    <lineage>
        <taxon>Bacteria</taxon>
        <taxon>Pseudomonadati</taxon>
        <taxon>Pseudomonadota</taxon>
        <taxon>Betaproteobacteria</taxon>
        <taxon>Burkholderiales</taxon>
        <taxon>Comamonadaceae</taxon>
        <taxon>Paracidovorax</taxon>
    </lineage>
</organism>
<dbReference type="Proteomes" id="UP000198781">
    <property type="component" value="Unassembled WGS sequence"/>
</dbReference>
<dbReference type="EMBL" id="FMZC01000008">
    <property type="protein sequence ID" value="SDD67911.1"/>
    <property type="molecule type" value="Genomic_DNA"/>
</dbReference>
<sequence length="108" mass="11716">MFEFFLCFAGWSGLALGMDRHHADAWNRDGGERQMRTLRRIGWALLALSLAHAVGWPGDMTAPLSVTWWTMALSLAAVCATAVATWQPRRLPLLGVVAVAAALLALAL</sequence>
<dbReference type="Pfam" id="PF11804">
    <property type="entry name" value="DUF3325"/>
    <property type="match status" value="1"/>
</dbReference>